<dbReference type="InterPro" id="IPR006142">
    <property type="entry name" value="INTEIN"/>
</dbReference>
<dbReference type="EMBL" id="MZ130478">
    <property type="protein sequence ID" value="QWM89392.1"/>
    <property type="molecule type" value="Genomic_DNA"/>
</dbReference>
<evidence type="ECO:0000259" key="1">
    <source>
        <dbReference type="Pfam" id="PF14528"/>
    </source>
</evidence>
<dbReference type="SUPFAM" id="SSF55608">
    <property type="entry name" value="Homing endonucleases"/>
    <property type="match status" value="1"/>
</dbReference>
<dbReference type="GeneID" id="75691826"/>
<feature type="domain" description="Homing endonuclease LAGLIDADG" evidence="1">
    <location>
        <begin position="155"/>
        <end position="234"/>
    </location>
</feature>
<dbReference type="GO" id="GO:0004519">
    <property type="term" value="F:endonuclease activity"/>
    <property type="evidence" value="ECO:0007669"/>
    <property type="project" value="InterPro"/>
</dbReference>
<sequence>MNRVCNISKELLENFLKEGKTTREIGLILGVANTTISRYIRNYNLNNLYSKPKYLPYHLTKIDSKELAYMLGFIIADSSINNEIVEISVAINDSELMDLFSPLLGIKSFEDLTLVKEKRRFPKIRLVRKIVGINKFIGGNKKKDRNVPIIQKDLEVYLIRGIFDADGCITWGYRKDRNRIWHKVSFTSSLGILTSVQKVLYKIGISTIVRPKANEDCYVLEFANKKDILKFYNYLYADDSFIPLKRKFDNYNALRLELGELSENTNCTILSCATDLSVESAETTGELNGTLNNQSSTQDSINELRYSPNRGH</sequence>
<protein>
    <submittedName>
        <fullName evidence="2">Intron-encoded_endonuclease</fullName>
    </submittedName>
</protein>
<dbReference type="RefSeq" id="YP_010358964.1">
    <property type="nucleotide sequence ID" value="NC_062768.1"/>
</dbReference>
<dbReference type="InterPro" id="IPR004860">
    <property type="entry name" value="LAGLIDADG_dom"/>
</dbReference>
<dbReference type="Proteomes" id="UP000827406">
    <property type="component" value="Segment"/>
</dbReference>
<reference evidence="2 3" key="1">
    <citation type="submission" date="2021-04" db="EMBL/GenBank/DDBJ databases">
        <authorList>
            <person name="Shkoporov A.N."/>
            <person name="Stockdale S.R."/>
            <person name="Guerin E."/>
            <person name="Ross R.P."/>
            <person name="Hill C."/>
        </authorList>
    </citation>
    <scope>NUCLEOTIDE SEQUENCE [LARGE SCALE GENOMIC DNA]</scope>
    <source>
        <strain evidence="3">cr151_1</strain>
    </source>
</reference>
<evidence type="ECO:0000313" key="3">
    <source>
        <dbReference type="Proteomes" id="UP000827406"/>
    </source>
</evidence>
<dbReference type="Pfam" id="PF14528">
    <property type="entry name" value="LAGLIDADG_3"/>
    <property type="match status" value="1"/>
</dbReference>
<organism evidence="2 3">
    <name type="scientific">uncultured phage cr151_1</name>
    <dbReference type="NCBI Taxonomy" id="2986406"/>
    <lineage>
        <taxon>Viruses</taxon>
        <taxon>Duplodnaviria</taxon>
        <taxon>Heunggongvirae</taxon>
        <taxon>Uroviricota</taxon>
        <taxon>Caudoviricetes</taxon>
        <taxon>Crassvirales</taxon>
        <taxon>Steigviridae</taxon>
        <taxon>Asinivirinae</taxon>
        <taxon>Kolpuevirus</taxon>
        <taxon>Kolpuevirus coli</taxon>
    </lineage>
</organism>
<dbReference type="PRINTS" id="PR00379">
    <property type="entry name" value="INTEIN"/>
</dbReference>
<keyword evidence="3" id="KW-1185">Reference proteome</keyword>
<dbReference type="InterPro" id="IPR027434">
    <property type="entry name" value="Homing_endonucl"/>
</dbReference>
<proteinExistence type="predicted"/>
<evidence type="ECO:0000313" key="2">
    <source>
        <dbReference type="EMBL" id="QWM89392.1"/>
    </source>
</evidence>
<dbReference type="Gene3D" id="3.10.28.10">
    <property type="entry name" value="Homing endonucleases"/>
    <property type="match status" value="1"/>
</dbReference>
<name>A0AAE7RZP5_9CAUD</name>
<gene>
    <name evidence="2" type="primary">gp_16056</name>
</gene>
<dbReference type="GO" id="GO:0016539">
    <property type="term" value="P:intein-mediated protein splicing"/>
    <property type="evidence" value="ECO:0007669"/>
    <property type="project" value="InterPro"/>
</dbReference>
<dbReference type="Gene3D" id="1.10.10.60">
    <property type="entry name" value="Homeodomain-like"/>
    <property type="match status" value="1"/>
</dbReference>
<dbReference type="KEGG" id="vg:75691826"/>
<accession>A0AAE7RZP5</accession>